<keyword evidence="2" id="KW-1185">Reference proteome</keyword>
<proteinExistence type="predicted"/>
<evidence type="ECO:0000313" key="1">
    <source>
        <dbReference type="EMBL" id="KAK9149731.1"/>
    </source>
</evidence>
<accession>A0AAP0KBT3</accession>
<dbReference type="AlphaFoldDB" id="A0AAP0KBT3"/>
<sequence length="82" mass="9268">MEECHVAALVGKENARVARAKKWENIPHASRCVSTAVGGAGPVEYRHVEREGRREFAQFVRINGRRFARIPRHGEANPYLLS</sequence>
<name>A0AAP0KBT3_9MAGN</name>
<evidence type="ECO:0000313" key="2">
    <source>
        <dbReference type="Proteomes" id="UP001419268"/>
    </source>
</evidence>
<protein>
    <submittedName>
        <fullName evidence="1">Uncharacterized protein</fullName>
    </submittedName>
</protein>
<comment type="caution">
    <text evidence="1">The sequence shown here is derived from an EMBL/GenBank/DDBJ whole genome shotgun (WGS) entry which is preliminary data.</text>
</comment>
<dbReference type="EMBL" id="JBBNAG010000003">
    <property type="protein sequence ID" value="KAK9149731.1"/>
    <property type="molecule type" value="Genomic_DNA"/>
</dbReference>
<gene>
    <name evidence="1" type="ORF">Scep_008488</name>
</gene>
<dbReference type="Proteomes" id="UP001419268">
    <property type="component" value="Unassembled WGS sequence"/>
</dbReference>
<organism evidence="1 2">
    <name type="scientific">Stephania cephalantha</name>
    <dbReference type="NCBI Taxonomy" id="152367"/>
    <lineage>
        <taxon>Eukaryota</taxon>
        <taxon>Viridiplantae</taxon>
        <taxon>Streptophyta</taxon>
        <taxon>Embryophyta</taxon>
        <taxon>Tracheophyta</taxon>
        <taxon>Spermatophyta</taxon>
        <taxon>Magnoliopsida</taxon>
        <taxon>Ranunculales</taxon>
        <taxon>Menispermaceae</taxon>
        <taxon>Menispermoideae</taxon>
        <taxon>Cissampelideae</taxon>
        <taxon>Stephania</taxon>
    </lineage>
</organism>
<reference evidence="1 2" key="1">
    <citation type="submission" date="2024-01" db="EMBL/GenBank/DDBJ databases">
        <title>Genome assemblies of Stephania.</title>
        <authorList>
            <person name="Yang L."/>
        </authorList>
    </citation>
    <scope>NUCLEOTIDE SEQUENCE [LARGE SCALE GENOMIC DNA]</scope>
    <source>
        <strain evidence="1">JXDWG</strain>
        <tissue evidence="1">Leaf</tissue>
    </source>
</reference>